<proteinExistence type="predicted"/>
<gene>
    <name evidence="1" type="ORF">ARMGADRAFT_1030179</name>
</gene>
<accession>A0A2H3DED5</accession>
<dbReference type="InParanoid" id="A0A2H3DED5"/>
<dbReference type="AlphaFoldDB" id="A0A2H3DED5"/>
<protein>
    <submittedName>
        <fullName evidence="1">Uncharacterized protein</fullName>
    </submittedName>
</protein>
<dbReference type="Proteomes" id="UP000217790">
    <property type="component" value="Unassembled WGS sequence"/>
</dbReference>
<keyword evidence="2" id="KW-1185">Reference proteome</keyword>
<evidence type="ECO:0000313" key="2">
    <source>
        <dbReference type="Proteomes" id="UP000217790"/>
    </source>
</evidence>
<evidence type="ECO:0000313" key="1">
    <source>
        <dbReference type="EMBL" id="PBK93581.1"/>
    </source>
</evidence>
<dbReference type="CDD" id="cd21037">
    <property type="entry name" value="MLKL_NTD"/>
    <property type="match status" value="1"/>
</dbReference>
<dbReference type="EMBL" id="KZ293656">
    <property type="protein sequence ID" value="PBK93581.1"/>
    <property type="molecule type" value="Genomic_DNA"/>
</dbReference>
<dbReference type="InterPro" id="IPR036537">
    <property type="entry name" value="Adaptor_Cbl_N_dom_sf"/>
</dbReference>
<dbReference type="Gene3D" id="1.20.930.20">
    <property type="entry name" value="Adaptor protein Cbl, N-terminal domain"/>
    <property type="match status" value="1"/>
</dbReference>
<sequence length="125" mass="14029">MYVLIAKLAEATGVPYLENVAKAAVAVIELLKKVKTNKCEVKELCESIANTVTIINSHVMSKKGEQRVECFTDICGEMEQCLNDIAGQVKDKKCKHHGLKGFINANDFHDAIETYRKEEWNSVTR</sequence>
<dbReference type="OrthoDB" id="3057797at2759"/>
<name>A0A2H3DED5_ARMGA</name>
<reference evidence="2" key="1">
    <citation type="journal article" date="2017" name="Nat. Ecol. Evol.">
        <title>Genome expansion and lineage-specific genetic innovations in the forest pathogenic fungi Armillaria.</title>
        <authorList>
            <person name="Sipos G."/>
            <person name="Prasanna A.N."/>
            <person name="Walter M.C."/>
            <person name="O'Connor E."/>
            <person name="Balint B."/>
            <person name="Krizsan K."/>
            <person name="Kiss B."/>
            <person name="Hess J."/>
            <person name="Varga T."/>
            <person name="Slot J."/>
            <person name="Riley R."/>
            <person name="Boka B."/>
            <person name="Rigling D."/>
            <person name="Barry K."/>
            <person name="Lee J."/>
            <person name="Mihaltcheva S."/>
            <person name="LaButti K."/>
            <person name="Lipzen A."/>
            <person name="Waldron R."/>
            <person name="Moloney N.M."/>
            <person name="Sperisen C."/>
            <person name="Kredics L."/>
            <person name="Vagvoelgyi C."/>
            <person name="Patrignani A."/>
            <person name="Fitzpatrick D."/>
            <person name="Nagy I."/>
            <person name="Doyle S."/>
            <person name="Anderson J.B."/>
            <person name="Grigoriev I.V."/>
            <person name="Gueldener U."/>
            <person name="Muensterkoetter M."/>
            <person name="Nagy L.G."/>
        </authorList>
    </citation>
    <scope>NUCLEOTIDE SEQUENCE [LARGE SCALE GENOMIC DNA]</scope>
    <source>
        <strain evidence="2">Ar21-2</strain>
    </source>
</reference>
<organism evidence="1 2">
    <name type="scientific">Armillaria gallica</name>
    <name type="common">Bulbous honey fungus</name>
    <name type="synonym">Armillaria bulbosa</name>
    <dbReference type="NCBI Taxonomy" id="47427"/>
    <lineage>
        <taxon>Eukaryota</taxon>
        <taxon>Fungi</taxon>
        <taxon>Dikarya</taxon>
        <taxon>Basidiomycota</taxon>
        <taxon>Agaricomycotina</taxon>
        <taxon>Agaricomycetes</taxon>
        <taxon>Agaricomycetidae</taxon>
        <taxon>Agaricales</taxon>
        <taxon>Marasmiineae</taxon>
        <taxon>Physalacriaceae</taxon>
        <taxon>Armillaria</taxon>
    </lineage>
</organism>
<dbReference type="GO" id="GO:0007166">
    <property type="term" value="P:cell surface receptor signaling pathway"/>
    <property type="evidence" value="ECO:0007669"/>
    <property type="project" value="InterPro"/>
</dbReference>
<dbReference type="InterPro" id="IPR059179">
    <property type="entry name" value="MLKL-like_MCAfunc"/>
</dbReference>